<evidence type="ECO:0000313" key="2">
    <source>
        <dbReference type="EMBL" id="TFB28483.1"/>
    </source>
</evidence>
<reference evidence="2 4" key="2">
    <citation type="submission" date="2019-03" db="EMBL/GenBank/DDBJ databases">
        <authorList>
            <person name="He R.-H."/>
        </authorList>
    </citation>
    <scope>NUCLEOTIDE SEQUENCE [LARGE SCALE GENOMIC DNA]</scope>
    <source>
        <strain evidence="2 4">DSM 19624</strain>
    </source>
</reference>
<evidence type="ECO:0008006" key="5">
    <source>
        <dbReference type="Google" id="ProtNLM"/>
    </source>
</evidence>
<dbReference type="RefSeq" id="WP_121287845.1">
    <property type="nucleotide sequence ID" value="NZ_RCCK01000016.1"/>
</dbReference>
<dbReference type="Proteomes" id="UP000273898">
    <property type="component" value="Unassembled WGS sequence"/>
</dbReference>
<evidence type="ECO:0000313" key="1">
    <source>
        <dbReference type="EMBL" id="RLJ69441.1"/>
    </source>
</evidence>
<dbReference type="EMBL" id="SOPX01000006">
    <property type="protein sequence ID" value="TFB28483.1"/>
    <property type="molecule type" value="Genomic_DNA"/>
</dbReference>
<dbReference type="OrthoDB" id="674527at2"/>
<accession>A0A497XL45</accession>
<dbReference type="SUPFAM" id="SSF54593">
    <property type="entry name" value="Glyoxalase/Bleomycin resistance protein/Dihydroxybiphenyl dioxygenase"/>
    <property type="match status" value="1"/>
</dbReference>
<proteinExistence type="predicted"/>
<dbReference type="Proteomes" id="UP000297429">
    <property type="component" value="Unassembled WGS sequence"/>
</dbReference>
<dbReference type="Gene3D" id="3.10.180.10">
    <property type="entry name" value="2,3-Dihydroxybiphenyl 1,2-Dioxygenase, domain 1"/>
    <property type="match status" value="1"/>
</dbReference>
<evidence type="ECO:0000313" key="4">
    <source>
        <dbReference type="Proteomes" id="UP000297429"/>
    </source>
</evidence>
<sequence>MNYLSIEPFIPSGQDFDKSKQLFQELGFEIEWDGGDLVGFRNGNCKFILQQYDNKAFAENLMVSVKVADINEFWKNINKKNLSEKFDIPPVGQPVEQPYGKEVNIIDIAGVCWHFIEELL</sequence>
<keyword evidence="4" id="KW-1185">Reference proteome</keyword>
<organism evidence="1 3">
    <name type="scientific">Pedobacter alluvionis</name>
    <dbReference type="NCBI Taxonomy" id="475253"/>
    <lineage>
        <taxon>Bacteria</taxon>
        <taxon>Pseudomonadati</taxon>
        <taxon>Bacteroidota</taxon>
        <taxon>Sphingobacteriia</taxon>
        <taxon>Sphingobacteriales</taxon>
        <taxon>Sphingobacteriaceae</taxon>
        <taxon>Pedobacter</taxon>
    </lineage>
</organism>
<gene>
    <name evidence="1" type="ORF">BCL90_5029</name>
    <name evidence="2" type="ORF">E3V97_23710</name>
</gene>
<protein>
    <recommendedName>
        <fullName evidence="5">Bleomycin resistance protein</fullName>
    </recommendedName>
</protein>
<dbReference type="InterPro" id="IPR029068">
    <property type="entry name" value="Glyas_Bleomycin-R_OHBP_Dase"/>
</dbReference>
<comment type="caution">
    <text evidence="1">The sequence shown here is derived from an EMBL/GenBank/DDBJ whole genome shotgun (WGS) entry which is preliminary data.</text>
</comment>
<name>A0A497XL45_9SPHI</name>
<dbReference type="AlphaFoldDB" id="A0A497XL45"/>
<reference evidence="1 3" key="1">
    <citation type="submission" date="2018-10" db="EMBL/GenBank/DDBJ databases">
        <title>Genomic Encyclopedia of Archaeal and Bacterial Type Strains, Phase II (KMG-II): from individual species to whole genera.</title>
        <authorList>
            <person name="Goeker M."/>
        </authorList>
    </citation>
    <scope>NUCLEOTIDE SEQUENCE [LARGE SCALE GENOMIC DNA]</scope>
    <source>
        <strain evidence="1 3">DSM 19624</strain>
    </source>
</reference>
<dbReference type="EMBL" id="RCCK01000016">
    <property type="protein sequence ID" value="RLJ69441.1"/>
    <property type="molecule type" value="Genomic_DNA"/>
</dbReference>
<evidence type="ECO:0000313" key="3">
    <source>
        <dbReference type="Proteomes" id="UP000273898"/>
    </source>
</evidence>